<protein>
    <submittedName>
        <fullName evidence="1">Rrf2 family protein</fullName>
    </submittedName>
</protein>
<evidence type="ECO:0000313" key="1">
    <source>
        <dbReference type="EMBL" id="MDQ0274255.1"/>
    </source>
</evidence>
<comment type="caution">
    <text evidence="1">The sequence shown here is derived from an EMBL/GenBank/DDBJ whole genome shotgun (WGS) entry which is preliminary data.</text>
</comment>
<evidence type="ECO:0000313" key="2">
    <source>
        <dbReference type="Proteomes" id="UP001236559"/>
    </source>
</evidence>
<dbReference type="PANTHER" id="PTHR33221">
    <property type="entry name" value="WINGED HELIX-TURN-HELIX TRANSCRIPTIONAL REGULATOR, RRF2 FAMILY"/>
    <property type="match status" value="1"/>
</dbReference>
<keyword evidence="2" id="KW-1185">Reference proteome</keyword>
<sequence length="136" mass="15417">MRITQETDYAFRICAYLAERENEVIGAPEISEVQKIPKRFTLRILRKLNLAGITAAKRGAYGGYYLLKPKEKVTLYDIILAIDGPIIVNKCLSESSPYCSKNGKKGIDHCKFHKRLSAIQSNIAKMFKDSTIDEFI</sequence>
<dbReference type="Pfam" id="PF02082">
    <property type="entry name" value="Rrf2"/>
    <property type="match status" value="1"/>
</dbReference>
<reference evidence="1 2" key="1">
    <citation type="submission" date="2023-07" db="EMBL/GenBank/DDBJ databases">
        <title>Genomic Encyclopedia of Type Strains, Phase IV (KMG-IV): sequencing the most valuable type-strain genomes for metagenomic binning, comparative biology and taxonomic classification.</title>
        <authorList>
            <person name="Goeker M."/>
        </authorList>
    </citation>
    <scope>NUCLEOTIDE SEQUENCE [LARGE SCALE GENOMIC DNA]</scope>
    <source>
        <strain evidence="1 2">DSM 22616</strain>
    </source>
</reference>
<accession>A0ABU0ASP8</accession>
<dbReference type="Proteomes" id="UP001236559">
    <property type="component" value="Unassembled WGS sequence"/>
</dbReference>
<organism evidence="1 2">
    <name type="scientific">Peptoniphilus koenoeneniae</name>
    <dbReference type="NCBI Taxonomy" id="507751"/>
    <lineage>
        <taxon>Bacteria</taxon>
        <taxon>Bacillati</taxon>
        <taxon>Bacillota</taxon>
        <taxon>Tissierellia</taxon>
        <taxon>Tissierellales</taxon>
        <taxon>Peptoniphilaceae</taxon>
        <taxon>Peptoniphilus</taxon>
    </lineage>
</organism>
<dbReference type="InterPro" id="IPR030489">
    <property type="entry name" value="TR_Rrf2-type_CS"/>
</dbReference>
<dbReference type="InterPro" id="IPR036388">
    <property type="entry name" value="WH-like_DNA-bd_sf"/>
</dbReference>
<dbReference type="InterPro" id="IPR036390">
    <property type="entry name" value="WH_DNA-bd_sf"/>
</dbReference>
<dbReference type="PANTHER" id="PTHR33221:SF2">
    <property type="entry name" value="TRANSCRIPTIONAL REGULATOR"/>
    <property type="match status" value="1"/>
</dbReference>
<gene>
    <name evidence="1" type="ORF">J2S72_000251</name>
</gene>
<dbReference type="PROSITE" id="PS01332">
    <property type="entry name" value="HTH_RRF2_1"/>
    <property type="match status" value="1"/>
</dbReference>
<name>A0ABU0ASP8_9FIRM</name>
<dbReference type="EMBL" id="JAUSTN010000001">
    <property type="protein sequence ID" value="MDQ0274255.1"/>
    <property type="molecule type" value="Genomic_DNA"/>
</dbReference>
<proteinExistence type="predicted"/>
<dbReference type="RefSeq" id="WP_307494851.1">
    <property type="nucleotide sequence ID" value="NZ_JAUSTN010000001.1"/>
</dbReference>
<dbReference type="Gene3D" id="1.10.10.10">
    <property type="entry name" value="Winged helix-like DNA-binding domain superfamily/Winged helix DNA-binding domain"/>
    <property type="match status" value="1"/>
</dbReference>
<dbReference type="InterPro" id="IPR000944">
    <property type="entry name" value="Tscrpt_reg_Rrf2"/>
</dbReference>
<dbReference type="PROSITE" id="PS51197">
    <property type="entry name" value="HTH_RRF2_2"/>
    <property type="match status" value="1"/>
</dbReference>
<dbReference type="NCBIfam" id="TIGR00738">
    <property type="entry name" value="rrf2_super"/>
    <property type="match status" value="1"/>
</dbReference>
<dbReference type="SUPFAM" id="SSF46785">
    <property type="entry name" value="Winged helix' DNA-binding domain"/>
    <property type="match status" value="1"/>
</dbReference>